<feature type="domain" description="HTH marR-type" evidence="2">
    <location>
        <begin position="29"/>
        <end position="166"/>
    </location>
</feature>
<reference evidence="3 4" key="1">
    <citation type="submission" date="2019-10" db="EMBL/GenBank/DDBJ databases">
        <title>Nocardia macrotermitis sp. nov. and Nocardia aurantia sp. nov., isolated from the gut of fungus growing-termite Macrotermes natalensis.</title>
        <authorList>
            <person name="Benndorf R."/>
            <person name="Schwitalla J."/>
            <person name="Martin K."/>
            <person name="De Beer W."/>
            <person name="Kaster A.-K."/>
            <person name="Vollmers J."/>
            <person name="Poulsen M."/>
            <person name="Beemelmanns C."/>
        </authorList>
    </citation>
    <scope>NUCLEOTIDE SEQUENCE [LARGE SCALE GENOMIC DNA]</scope>
    <source>
        <strain evidence="3 4">RB56</strain>
    </source>
</reference>
<name>A0A7K0DW54_9NOCA</name>
<dbReference type="Gene3D" id="1.10.10.10">
    <property type="entry name" value="Winged helix-like DNA-binding domain superfamily/Winged helix DNA-binding domain"/>
    <property type="match status" value="1"/>
</dbReference>
<dbReference type="PANTHER" id="PTHR33164">
    <property type="entry name" value="TRANSCRIPTIONAL REGULATOR, MARR FAMILY"/>
    <property type="match status" value="1"/>
</dbReference>
<dbReference type="InterPro" id="IPR039422">
    <property type="entry name" value="MarR/SlyA-like"/>
</dbReference>
<dbReference type="AlphaFoldDB" id="A0A7K0DW54"/>
<dbReference type="Pfam" id="PF12802">
    <property type="entry name" value="MarR_2"/>
    <property type="match status" value="1"/>
</dbReference>
<dbReference type="PANTHER" id="PTHR33164:SF57">
    <property type="entry name" value="MARR-FAMILY TRANSCRIPTIONAL REGULATOR"/>
    <property type="match status" value="1"/>
</dbReference>
<evidence type="ECO:0000256" key="1">
    <source>
        <dbReference type="SAM" id="MobiDB-lite"/>
    </source>
</evidence>
<comment type="caution">
    <text evidence="3">The sequence shown here is derived from an EMBL/GenBank/DDBJ whole genome shotgun (WGS) entry which is preliminary data.</text>
</comment>
<dbReference type="InterPro" id="IPR000835">
    <property type="entry name" value="HTH_MarR-typ"/>
</dbReference>
<dbReference type="PROSITE" id="PS50995">
    <property type="entry name" value="HTH_MARR_2"/>
    <property type="match status" value="1"/>
</dbReference>
<sequence>MRRAPATPENDLDADEEPPARTSADADHIAELERALTRIAHMLTRARRHDRTAAEAGVDVDRANVPLLRVLAEAGEPLRLGEIAARLDVEAPHITRQVQRLERSGFVTRVPDPCDRRAQRVRLTTAGADAVDAMRAVGRRVIRDCLDDWNSDDLAALARLNHRMVDDFLRHADDPPPAAR</sequence>
<dbReference type="InterPro" id="IPR036388">
    <property type="entry name" value="WH-like_DNA-bd_sf"/>
</dbReference>
<dbReference type="Proteomes" id="UP000431401">
    <property type="component" value="Unassembled WGS sequence"/>
</dbReference>
<keyword evidence="4" id="KW-1185">Reference proteome</keyword>
<dbReference type="EMBL" id="WEGI01000012">
    <property type="protein sequence ID" value="MQY30011.1"/>
    <property type="molecule type" value="Genomic_DNA"/>
</dbReference>
<accession>A0A7K0DW54</accession>
<dbReference type="SUPFAM" id="SSF46785">
    <property type="entry name" value="Winged helix' DNA-binding domain"/>
    <property type="match status" value="1"/>
</dbReference>
<dbReference type="OrthoDB" id="4311144at2"/>
<evidence type="ECO:0000313" key="3">
    <source>
        <dbReference type="EMBL" id="MQY30011.1"/>
    </source>
</evidence>
<evidence type="ECO:0000313" key="4">
    <source>
        <dbReference type="Proteomes" id="UP000431401"/>
    </source>
</evidence>
<dbReference type="GO" id="GO:0003700">
    <property type="term" value="F:DNA-binding transcription factor activity"/>
    <property type="evidence" value="ECO:0007669"/>
    <property type="project" value="InterPro"/>
</dbReference>
<protein>
    <recommendedName>
        <fullName evidence="2">HTH marR-type domain-containing protein</fullName>
    </recommendedName>
</protein>
<dbReference type="SMART" id="SM00347">
    <property type="entry name" value="HTH_MARR"/>
    <property type="match status" value="1"/>
</dbReference>
<dbReference type="RefSeq" id="WP_153347254.1">
    <property type="nucleotide sequence ID" value="NZ_WEGI01000012.1"/>
</dbReference>
<gene>
    <name evidence="3" type="ORF">NRB56_56050</name>
</gene>
<feature type="region of interest" description="Disordered" evidence="1">
    <location>
        <begin position="1"/>
        <end position="25"/>
    </location>
</feature>
<dbReference type="GO" id="GO:0006950">
    <property type="term" value="P:response to stress"/>
    <property type="evidence" value="ECO:0007669"/>
    <property type="project" value="TreeGrafter"/>
</dbReference>
<evidence type="ECO:0000259" key="2">
    <source>
        <dbReference type="PROSITE" id="PS50995"/>
    </source>
</evidence>
<organism evidence="3 4">
    <name type="scientific">Nocardia aurantia</name>
    <dbReference type="NCBI Taxonomy" id="2585199"/>
    <lineage>
        <taxon>Bacteria</taxon>
        <taxon>Bacillati</taxon>
        <taxon>Actinomycetota</taxon>
        <taxon>Actinomycetes</taxon>
        <taxon>Mycobacteriales</taxon>
        <taxon>Nocardiaceae</taxon>
        <taxon>Nocardia</taxon>
    </lineage>
</organism>
<dbReference type="PRINTS" id="PR00598">
    <property type="entry name" value="HTHMARR"/>
</dbReference>
<dbReference type="InterPro" id="IPR036390">
    <property type="entry name" value="WH_DNA-bd_sf"/>
</dbReference>
<proteinExistence type="predicted"/>